<dbReference type="InterPro" id="IPR038257">
    <property type="entry name" value="CRISPR-assoc_Cas3_HD_sf"/>
</dbReference>
<dbReference type="InterPro" id="IPR027417">
    <property type="entry name" value="P-loop_NTPase"/>
</dbReference>
<dbReference type="SMART" id="SM00490">
    <property type="entry name" value="HELICc"/>
    <property type="match status" value="1"/>
</dbReference>
<evidence type="ECO:0000256" key="9">
    <source>
        <dbReference type="ARBA" id="ARBA00023118"/>
    </source>
</evidence>
<dbReference type="InterPro" id="IPR011545">
    <property type="entry name" value="DEAD/DEAH_box_helicase_dom"/>
</dbReference>
<dbReference type="Pfam" id="PF18019">
    <property type="entry name" value="Cas3_HD"/>
    <property type="match status" value="1"/>
</dbReference>
<evidence type="ECO:0000256" key="3">
    <source>
        <dbReference type="ARBA" id="ARBA00022722"/>
    </source>
</evidence>
<evidence type="ECO:0000259" key="11">
    <source>
        <dbReference type="PROSITE" id="PS51643"/>
    </source>
</evidence>
<dbReference type="InterPro" id="IPR006483">
    <property type="entry name" value="CRISPR-assoc_Cas3_HD"/>
</dbReference>
<protein>
    <recommendedName>
        <fullName evidence="11">HD Cas3-type domain-containing protein</fullName>
    </recommendedName>
</protein>
<evidence type="ECO:0000256" key="5">
    <source>
        <dbReference type="ARBA" id="ARBA00022741"/>
    </source>
</evidence>
<dbReference type="InterPro" id="IPR006474">
    <property type="entry name" value="Helicase_Cas3_CRISPR-ass_core"/>
</dbReference>
<dbReference type="SUPFAM" id="SSF52540">
    <property type="entry name" value="P-loop containing nucleoside triphosphate hydrolases"/>
    <property type="match status" value="1"/>
</dbReference>
<dbReference type="Pfam" id="PF00270">
    <property type="entry name" value="DEAD"/>
    <property type="match status" value="1"/>
</dbReference>
<reference evidence="12 13" key="1">
    <citation type="journal article" date="2015" name="Genome Announc.">
        <title>Complete Genome Sequences for Two Strains of a Novel Fastidious, Partially Acid-Fast, Gram-Positive Corynebacterineae Bacterium, Derived from Human Clinical Samples.</title>
        <authorList>
            <person name="Nicholson A.C."/>
            <person name="Bell M."/>
            <person name="Humrighouse B.W."/>
            <person name="McQuiston J.R."/>
        </authorList>
    </citation>
    <scope>NUCLEOTIDE SEQUENCE [LARGE SCALE GENOMIC DNA]</scope>
    <source>
        <strain evidence="12 13">X1698</strain>
    </source>
</reference>
<dbReference type="Pfam" id="PF18395">
    <property type="entry name" value="Cas3_C"/>
    <property type="match status" value="1"/>
</dbReference>
<keyword evidence="6" id="KW-0378">Hydrolase</keyword>
<evidence type="ECO:0000256" key="7">
    <source>
        <dbReference type="ARBA" id="ARBA00022806"/>
    </source>
</evidence>
<dbReference type="PROSITE" id="PS51643">
    <property type="entry name" value="HD_CAS3"/>
    <property type="match status" value="1"/>
</dbReference>
<dbReference type="Pfam" id="PF22590">
    <property type="entry name" value="Cas3-like_C_2"/>
    <property type="match status" value="1"/>
</dbReference>
<dbReference type="PANTHER" id="PTHR47963">
    <property type="entry name" value="DEAD-BOX ATP-DEPENDENT RNA HELICASE 47, MITOCHONDRIAL"/>
    <property type="match status" value="1"/>
</dbReference>
<dbReference type="CDD" id="cd09641">
    <property type="entry name" value="Cas3''_I"/>
    <property type="match status" value="1"/>
</dbReference>
<dbReference type="STRING" id="1528099.AL705_04720"/>
<proteinExistence type="inferred from homology"/>
<keyword evidence="8" id="KW-0067">ATP-binding</keyword>
<accession>A0A0M4M8F3</accession>
<keyword evidence="4" id="KW-0479">Metal-binding</keyword>
<keyword evidence="5" id="KW-0547">Nucleotide-binding</keyword>
<sequence>MVTKHFYLQFAEDENDWVQSCSPQARAIWAKTGEEGAWLNLPQHLLDAACVAAYLWEKWVAPSIKKKLSELLSLSEDDCRALYIFLSGVHDVGKATITFVRQIEDRVDYQHLFTTMSKHGLRLENSAETLFISIHDRLPHSVASGHIVSQWLQERGVKKRLANSLSYVVDAHHGMTSNSGLREDAESIFSSYPEEWAAIHHELIEGMADISGIGPLLETFSSQRIRLMADSEELLTGLIVMADWIASNQDYFPLHEEGTQLERLRRAVKCVDLTGSWQLQKFPTEVDQLFRQSFGWPTTMCPRPVQIAAVNMARSSGSPFLMLIEAATGEGKTEAGLAAASIAGVQQGSQGIFFAAPTMSTANGLFQRTVDWTRYSTVSNSVTSLYLAHSRNKLSSLYRSLRHGYTSIGIDEAEGGSVIASQWMSGNKKGILSNIVVGTIDQVLALSLQMRHSMLRHIGLAGKIIIIDEVHSYDAYMSSYLATTVQWLARYGTSIIMMSATLPPEQKKALVEAYAEEGCREPLRSDEYTMLDNEAYPLITIVNEEGVRIQEVPSRRTDMEAQLTLIDDALETVADLLEDSLSDGGIALVICNTIRRAQDLFRKLTSAFPEEVELHHSAFTATARSAKEDRLRDILGPHQHRGTGRPDRLVIVSTQVAEQSLDIDADVLITDIAPMDLLIQRAGRLFRHQRPMSDRPLKLQSPTIYIRGIKEEKPVPLFDTGTEAVYDKKLLMTTYLHIPQVFHRPDDISPLVRSVYKEEQDMPEEWQEAWEKSRASSDAQRDRAESRASTFRIPRPRESSHLPSLFGQLISPNNARRSEEEGYAQVRDAEPAIEAIAIQQDRNGGYGPMDEPWIEEIFDTSELSFRQALQLAGVTLRLPAWMTRRDADFEEVITDLENMTPTSWAQQPLLKGKVALRFNEERTARVGQFDVIYSSDLGLEVERVMK</sequence>
<dbReference type="NCBIfam" id="TIGR01596">
    <property type="entry name" value="cas3_HD"/>
    <property type="match status" value="1"/>
</dbReference>
<organism evidence="12 13">
    <name type="scientific">Lawsonella clevelandensis</name>
    <dbReference type="NCBI Taxonomy" id="1528099"/>
    <lineage>
        <taxon>Bacteria</taxon>
        <taxon>Bacillati</taxon>
        <taxon>Actinomycetota</taxon>
        <taxon>Actinomycetes</taxon>
        <taxon>Mycobacteriales</taxon>
        <taxon>Lawsonellaceae</taxon>
        <taxon>Lawsonella</taxon>
    </lineage>
</organism>
<evidence type="ECO:0000256" key="1">
    <source>
        <dbReference type="ARBA" id="ARBA00006847"/>
    </source>
</evidence>
<comment type="similarity">
    <text evidence="1">In the N-terminal section; belongs to the CRISPR-associated nuclease Cas3-HD family.</text>
</comment>
<dbReference type="InterPro" id="IPR041372">
    <property type="entry name" value="Cas3_C"/>
</dbReference>
<dbReference type="GO" id="GO:0005524">
    <property type="term" value="F:ATP binding"/>
    <property type="evidence" value="ECO:0007669"/>
    <property type="project" value="UniProtKB-KW"/>
</dbReference>
<feature type="domain" description="HD Cas3-type" evidence="11">
    <location>
        <begin position="34"/>
        <end position="245"/>
    </location>
</feature>
<dbReference type="OrthoDB" id="9810236at2"/>
<keyword evidence="9" id="KW-0051">Antiviral defense</keyword>
<evidence type="ECO:0000256" key="8">
    <source>
        <dbReference type="ARBA" id="ARBA00022840"/>
    </source>
</evidence>
<name>A0A0M4M8F3_9ACTN</name>
<dbReference type="PATRIC" id="fig|1562462.4.peg.973"/>
<comment type="similarity">
    <text evidence="2">In the central section; belongs to the CRISPR-associated helicase Cas3 family.</text>
</comment>
<dbReference type="GO" id="GO:0003723">
    <property type="term" value="F:RNA binding"/>
    <property type="evidence" value="ECO:0007669"/>
    <property type="project" value="TreeGrafter"/>
</dbReference>
<evidence type="ECO:0000313" key="13">
    <source>
        <dbReference type="Proteomes" id="UP000068137"/>
    </source>
</evidence>
<dbReference type="GO" id="GO:0003724">
    <property type="term" value="F:RNA helicase activity"/>
    <property type="evidence" value="ECO:0007669"/>
    <property type="project" value="TreeGrafter"/>
</dbReference>
<evidence type="ECO:0000256" key="6">
    <source>
        <dbReference type="ARBA" id="ARBA00022801"/>
    </source>
</evidence>
<dbReference type="GO" id="GO:0051607">
    <property type="term" value="P:defense response to virus"/>
    <property type="evidence" value="ECO:0007669"/>
    <property type="project" value="UniProtKB-KW"/>
</dbReference>
<dbReference type="KEGG" id="cbq:AL705_04720"/>
<gene>
    <name evidence="12" type="ORF">AL705_04720</name>
</gene>
<dbReference type="InterPro" id="IPR054712">
    <property type="entry name" value="Cas3-like_dom"/>
</dbReference>
<evidence type="ECO:0000256" key="4">
    <source>
        <dbReference type="ARBA" id="ARBA00022723"/>
    </source>
</evidence>
<dbReference type="GO" id="GO:0016787">
    <property type="term" value="F:hydrolase activity"/>
    <property type="evidence" value="ECO:0007669"/>
    <property type="project" value="UniProtKB-KW"/>
</dbReference>
<evidence type="ECO:0000313" key="12">
    <source>
        <dbReference type="EMBL" id="ALE19038.1"/>
    </source>
</evidence>
<dbReference type="InterPro" id="IPR050547">
    <property type="entry name" value="DEAD_box_RNA_helicases"/>
</dbReference>
<dbReference type="Gene3D" id="1.10.3210.30">
    <property type="match status" value="1"/>
</dbReference>
<dbReference type="Gene3D" id="3.40.50.300">
    <property type="entry name" value="P-loop containing nucleotide triphosphate hydrolases"/>
    <property type="match status" value="2"/>
</dbReference>
<feature type="compositionally biased region" description="Basic and acidic residues" evidence="10">
    <location>
        <begin position="769"/>
        <end position="786"/>
    </location>
</feature>
<dbReference type="AlphaFoldDB" id="A0A0M4M8F3"/>
<feature type="region of interest" description="Disordered" evidence="10">
    <location>
        <begin position="766"/>
        <end position="792"/>
    </location>
</feature>
<evidence type="ECO:0000256" key="2">
    <source>
        <dbReference type="ARBA" id="ARBA00009046"/>
    </source>
</evidence>
<dbReference type="GO" id="GO:0004518">
    <property type="term" value="F:nuclease activity"/>
    <property type="evidence" value="ECO:0007669"/>
    <property type="project" value="UniProtKB-KW"/>
</dbReference>
<dbReference type="GO" id="GO:0046872">
    <property type="term" value="F:metal ion binding"/>
    <property type="evidence" value="ECO:0007669"/>
    <property type="project" value="UniProtKB-KW"/>
</dbReference>
<dbReference type="PANTHER" id="PTHR47963:SF9">
    <property type="entry name" value="CRISPR-ASSOCIATED ENDONUCLEASE_HELICASE CAS3"/>
    <property type="match status" value="1"/>
</dbReference>
<dbReference type="NCBIfam" id="TIGR01587">
    <property type="entry name" value="cas3_core"/>
    <property type="match status" value="1"/>
</dbReference>
<evidence type="ECO:0000256" key="10">
    <source>
        <dbReference type="SAM" id="MobiDB-lite"/>
    </source>
</evidence>
<keyword evidence="7" id="KW-0347">Helicase</keyword>
<dbReference type="SMART" id="SM00487">
    <property type="entry name" value="DEXDc"/>
    <property type="match status" value="1"/>
</dbReference>
<keyword evidence="3" id="KW-0540">Nuclease</keyword>
<dbReference type="RefSeq" id="WP_063665755.1">
    <property type="nucleotide sequence ID" value="NZ_CP012390.1"/>
</dbReference>
<dbReference type="InterPro" id="IPR001650">
    <property type="entry name" value="Helicase_C-like"/>
</dbReference>
<dbReference type="Proteomes" id="UP000068137">
    <property type="component" value="Chromosome"/>
</dbReference>
<dbReference type="EMBL" id="CP012390">
    <property type="protein sequence ID" value="ALE19038.1"/>
    <property type="molecule type" value="Genomic_DNA"/>
</dbReference>
<dbReference type="InterPro" id="IPR014001">
    <property type="entry name" value="Helicase_ATP-bd"/>
</dbReference>